<dbReference type="AlphaFoldDB" id="X0WPR5"/>
<evidence type="ECO:0000313" key="1">
    <source>
        <dbReference type="EMBL" id="GAG32650.1"/>
    </source>
</evidence>
<name>X0WPR5_9ZZZZ</name>
<gene>
    <name evidence="1" type="ORF">S01H1_64881</name>
</gene>
<accession>X0WPR5</accession>
<protein>
    <submittedName>
        <fullName evidence="1">Uncharacterized protein</fullName>
    </submittedName>
</protein>
<proteinExistence type="predicted"/>
<dbReference type="EMBL" id="BARS01042794">
    <property type="protein sequence ID" value="GAG32650.1"/>
    <property type="molecule type" value="Genomic_DNA"/>
</dbReference>
<reference evidence="1" key="1">
    <citation type="journal article" date="2014" name="Front. Microbiol.">
        <title>High frequency of phylogenetically diverse reductive dehalogenase-homologous genes in deep subseafloor sedimentary metagenomes.</title>
        <authorList>
            <person name="Kawai M."/>
            <person name="Futagami T."/>
            <person name="Toyoda A."/>
            <person name="Takaki Y."/>
            <person name="Nishi S."/>
            <person name="Hori S."/>
            <person name="Arai W."/>
            <person name="Tsubouchi T."/>
            <person name="Morono Y."/>
            <person name="Uchiyama I."/>
            <person name="Ito T."/>
            <person name="Fujiyama A."/>
            <person name="Inagaki F."/>
            <person name="Takami H."/>
        </authorList>
    </citation>
    <scope>NUCLEOTIDE SEQUENCE</scope>
    <source>
        <strain evidence="1">Expedition CK06-06</strain>
    </source>
</reference>
<sequence>MLVIAKDAMTLFRKRVEAFNLTDWISVTAIMPVLPRRTKITRQSHISIVRLLNIVLGSGREANGRRSDYKVFDNEPGRVAA</sequence>
<comment type="caution">
    <text evidence="1">The sequence shown here is derived from an EMBL/GenBank/DDBJ whole genome shotgun (WGS) entry which is preliminary data.</text>
</comment>
<organism evidence="1">
    <name type="scientific">marine sediment metagenome</name>
    <dbReference type="NCBI Taxonomy" id="412755"/>
    <lineage>
        <taxon>unclassified sequences</taxon>
        <taxon>metagenomes</taxon>
        <taxon>ecological metagenomes</taxon>
    </lineage>
</organism>